<dbReference type="RefSeq" id="WP_106253221.1">
    <property type="nucleotide sequence ID" value="NZ_PVNG01000049.1"/>
</dbReference>
<feature type="domain" description="SAF" evidence="2">
    <location>
        <begin position="39"/>
        <end position="98"/>
    </location>
</feature>
<dbReference type="AlphaFoldDB" id="A0A2T0LNQ6"/>
<gene>
    <name evidence="3" type="ORF">B0I32_14910</name>
</gene>
<name>A0A2T0LNQ6_9ACTN</name>
<feature type="chain" id="PRO_5039322909" description="SAF domain-containing protein" evidence="1">
    <location>
        <begin position="28"/>
        <end position="198"/>
    </location>
</feature>
<dbReference type="InterPro" id="IPR006311">
    <property type="entry name" value="TAT_signal"/>
</dbReference>
<dbReference type="InterPro" id="IPR013974">
    <property type="entry name" value="SAF"/>
</dbReference>
<dbReference type="OrthoDB" id="4808509at2"/>
<dbReference type="CDD" id="cd11614">
    <property type="entry name" value="SAF_CpaB_FlgA_like"/>
    <property type="match status" value="1"/>
</dbReference>
<dbReference type="PROSITE" id="PS51318">
    <property type="entry name" value="TAT"/>
    <property type="match status" value="1"/>
</dbReference>
<dbReference type="Proteomes" id="UP000238312">
    <property type="component" value="Unassembled WGS sequence"/>
</dbReference>
<organism evidence="3 4">
    <name type="scientific">Nonomuraea fuscirosea</name>
    <dbReference type="NCBI Taxonomy" id="1291556"/>
    <lineage>
        <taxon>Bacteria</taxon>
        <taxon>Bacillati</taxon>
        <taxon>Actinomycetota</taxon>
        <taxon>Actinomycetes</taxon>
        <taxon>Streptosporangiales</taxon>
        <taxon>Streptosporangiaceae</taxon>
        <taxon>Nonomuraea</taxon>
    </lineage>
</organism>
<proteinExistence type="predicted"/>
<comment type="caution">
    <text evidence="3">The sequence shown here is derived from an EMBL/GenBank/DDBJ whole genome shotgun (WGS) entry which is preliminary data.</text>
</comment>
<accession>A0A2T0LNQ6</accession>
<sequence>MIRSWPARYGRRRRLVAAAFAALSVLAAFLATRPAASAPTVLVASRDLAAGPLDPADFHPAALVPPPAGAVRTISPSASQTLAAPMRRGEPLTDARLLSSYRLPPGLVATPVRISDPAAAALLSPGSTITLLASYAEGVPARQIAPDSQVLTIPRASSSVPSSNGSLIVLATTITQAAELATAQAHARLSIAIKPNPG</sequence>
<keyword evidence="4" id="KW-1185">Reference proteome</keyword>
<feature type="signal peptide" evidence="1">
    <location>
        <begin position="1"/>
        <end position="27"/>
    </location>
</feature>
<dbReference type="SMART" id="SM00858">
    <property type="entry name" value="SAF"/>
    <property type="match status" value="1"/>
</dbReference>
<keyword evidence="1" id="KW-0732">Signal</keyword>
<evidence type="ECO:0000256" key="1">
    <source>
        <dbReference type="SAM" id="SignalP"/>
    </source>
</evidence>
<reference evidence="3 4" key="1">
    <citation type="submission" date="2018-03" db="EMBL/GenBank/DDBJ databases">
        <title>Genomic Encyclopedia of Type Strains, Phase III (KMG-III): the genomes of soil and plant-associated and newly described type strains.</title>
        <authorList>
            <person name="Whitman W."/>
        </authorList>
    </citation>
    <scope>NUCLEOTIDE SEQUENCE [LARGE SCALE GENOMIC DNA]</scope>
    <source>
        <strain evidence="3 4">CGMCC 4.7104</strain>
    </source>
</reference>
<evidence type="ECO:0000313" key="4">
    <source>
        <dbReference type="Proteomes" id="UP000238312"/>
    </source>
</evidence>
<evidence type="ECO:0000313" key="3">
    <source>
        <dbReference type="EMBL" id="PRX44882.1"/>
    </source>
</evidence>
<evidence type="ECO:0000259" key="2">
    <source>
        <dbReference type="SMART" id="SM00858"/>
    </source>
</evidence>
<protein>
    <recommendedName>
        <fullName evidence="2">SAF domain-containing protein</fullName>
    </recommendedName>
</protein>
<dbReference type="EMBL" id="PVNG01000049">
    <property type="protein sequence ID" value="PRX44882.1"/>
    <property type="molecule type" value="Genomic_DNA"/>
</dbReference>